<feature type="compositionally biased region" description="Basic and acidic residues" evidence="1">
    <location>
        <begin position="50"/>
        <end position="71"/>
    </location>
</feature>
<proteinExistence type="predicted"/>
<dbReference type="InterPro" id="IPR018824">
    <property type="entry name" value="Conidiation-specific_6"/>
</dbReference>
<evidence type="ECO:0000313" key="3">
    <source>
        <dbReference type="Proteomes" id="UP000308199"/>
    </source>
</evidence>
<dbReference type="Pfam" id="PF10346">
    <property type="entry name" value="Con-6"/>
    <property type="match status" value="1"/>
</dbReference>
<reference evidence="2 3" key="1">
    <citation type="submission" date="2019-02" db="EMBL/GenBank/DDBJ databases">
        <title>Genome sequencing of the rare red list fungi Phellinidium pouzarii.</title>
        <authorList>
            <person name="Buettner E."/>
            <person name="Kellner H."/>
        </authorList>
    </citation>
    <scope>NUCLEOTIDE SEQUENCE [LARGE SCALE GENOMIC DNA]</scope>
    <source>
        <strain evidence="2 3">DSM 108285</strain>
    </source>
</reference>
<gene>
    <name evidence="2" type="ORF">EW145_g7981</name>
</gene>
<dbReference type="AlphaFoldDB" id="A0A4V3X9S6"/>
<comment type="caution">
    <text evidence="2">The sequence shown here is derived from an EMBL/GenBank/DDBJ whole genome shotgun (WGS) entry which is preliminary data.</text>
</comment>
<keyword evidence="3" id="KW-1185">Reference proteome</keyword>
<feature type="compositionally biased region" description="Basic residues" evidence="1">
    <location>
        <begin position="73"/>
        <end position="83"/>
    </location>
</feature>
<sequence>MFGRSSRSPRHSAHNNARGGQRRFGLFHRANPDHRAGGYKAALHNPNTTHEGRTHAKHELREMGRGNEAHGHPSFKSRLRHMFGIRSRPSRNNY</sequence>
<dbReference type="EMBL" id="SGPK01000991">
    <property type="protein sequence ID" value="THG95312.1"/>
    <property type="molecule type" value="Genomic_DNA"/>
</dbReference>
<evidence type="ECO:0000313" key="2">
    <source>
        <dbReference type="EMBL" id="THG95312.1"/>
    </source>
</evidence>
<dbReference type="Proteomes" id="UP000308199">
    <property type="component" value="Unassembled WGS sequence"/>
</dbReference>
<name>A0A4V3X9S6_9AGAM</name>
<feature type="region of interest" description="Disordered" evidence="1">
    <location>
        <begin position="1"/>
        <end position="94"/>
    </location>
</feature>
<organism evidence="2 3">
    <name type="scientific">Phellinidium pouzarii</name>
    <dbReference type="NCBI Taxonomy" id="167371"/>
    <lineage>
        <taxon>Eukaryota</taxon>
        <taxon>Fungi</taxon>
        <taxon>Dikarya</taxon>
        <taxon>Basidiomycota</taxon>
        <taxon>Agaricomycotina</taxon>
        <taxon>Agaricomycetes</taxon>
        <taxon>Hymenochaetales</taxon>
        <taxon>Hymenochaetaceae</taxon>
        <taxon>Phellinidium</taxon>
    </lineage>
</organism>
<protein>
    <submittedName>
        <fullName evidence="2">Uncharacterized protein</fullName>
    </submittedName>
</protein>
<accession>A0A4V3X9S6</accession>
<evidence type="ECO:0000256" key="1">
    <source>
        <dbReference type="SAM" id="MobiDB-lite"/>
    </source>
</evidence>
<dbReference type="OrthoDB" id="3353448at2759"/>